<protein>
    <submittedName>
        <fullName evidence="1">Uncharacterized protein</fullName>
    </submittedName>
</protein>
<organism evidence="1 2">
    <name type="scientific">Pseudomonas fluorescens NCIMB 11764</name>
    <dbReference type="NCBI Taxonomy" id="1221522"/>
    <lineage>
        <taxon>Bacteria</taxon>
        <taxon>Pseudomonadati</taxon>
        <taxon>Pseudomonadota</taxon>
        <taxon>Gammaproteobacteria</taxon>
        <taxon>Pseudomonadales</taxon>
        <taxon>Pseudomonadaceae</taxon>
        <taxon>Pseudomonas</taxon>
    </lineage>
</organism>
<evidence type="ECO:0000313" key="2">
    <source>
        <dbReference type="Proteomes" id="UP000017175"/>
    </source>
</evidence>
<evidence type="ECO:0000313" key="1">
    <source>
        <dbReference type="EMBL" id="AKV09520.1"/>
    </source>
</evidence>
<reference evidence="1 2" key="1">
    <citation type="journal article" date="2012" name="J. Bacteriol.">
        <title>Draft genome sequence of the cyanide-utilizing bacterium Pseudomonas fluorescens strain NCIMB 11764.</title>
        <authorList>
            <person name="Vilo C.A."/>
            <person name="Benedik M.J."/>
            <person name="Kunz D.A."/>
            <person name="Dong Q."/>
        </authorList>
    </citation>
    <scope>NUCLEOTIDE SEQUENCE [LARGE SCALE GENOMIC DNA]</scope>
    <source>
        <strain evidence="1 2">NCIMB 11764</strain>
    </source>
</reference>
<dbReference type="AlphaFoldDB" id="A0A0K1QVM6"/>
<sequence length="99" mass="10795">MQILFAGFIGVGDAKLADLFLHQRIAGKKISGSAILLKRSIVEMEGIGSEKRHLGLRCNTDGGQGTGNRGWVNRLGWGITNLGRRRQSTRLLTTVVVHL</sequence>
<dbReference type="EMBL" id="CP010945">
    <property type="protein sequence ID" value="AKV09520.1"/>
    <property type="molecule type" value="Genomic_DNA"/>
</dbReference>
<name>A0A0K1QVM6_PSEFL</name>
<proteinExistence type="predicted"/>
<accession>A0A0K1QVM6</accession>
<gene>
    <name evidence="1" type="ORF">B723_25220</name>
</gene>
<dbReference type="Proteomes" id="UP000017175">
    <property type="component" value="Chromosome"/>
</dbReference>